<feature type="transmembrane region" description="Helical" evidence="5">
    <location>
        <begin position="161"/>
        <end position="182"/>
    </location>
</feature>
<protein>
    <recommendedName>
        <fullName evidence="6">EamA domain-containing protein</fullName>
    </recommendedName>
</protein>
<dbReference type="Pfam" id="PF00892">
    <property type="entry name" value="EamA"/>
    <property type="match status" value="2"/>
</dbReference>
<evidence type="ECO:0000313" key="7">
    <source>
        <dbReference type="EMBL" id="KAK0447424.1"/>
    </source>
</evidence>
<evidence type="ECO:0000313" key="8">
    <source>
        <dbReference type="Proteomes" id="UP001175211"/>
    </source>
</evidence>
<dbReference type="SUPFAM" id="SSF103481">
    <property type="entry name" value="Multidrug resistance efflux transporter EmrE"/>
    <property type="match status" value="2"/>
</dbReference>
<comment type="caution">
    <text evidence="7">The sequence shown here is derived from an EMBL/GenBank/DDBJ whole genome shotgun (WGS) entry which is preliminary data.</text>
</comment>
<feature type="transmembrane region" description="Helical" evidence="5">
    <location>
        <begin position="321"/>
        <end position="338"/>
    </location>
</feature>
<dbReference type="Proteomes" id="UP001175211">
    <property type="component" value="Unassembled WGS sequence"/>
</dbReference>
<name>A0AA39MVD2_ARMTA</name>
<dbReference type="PANTHER" id="PTHR22911">
    <property type="entry name" value="ACYL-MALONYL CONDENSING ENZYME-RELATED"/>
    <property type="match status" value="1"/>
</dbReference>
<keyword evidence="2 5" id="KW-0812">Transmembrane</keyword>
<feature type="domain" description="EamA" evidence="6">
    <location>
        <begin position="242"/>
        <end position="360"/>
    </location>
</feature>
<feature type="transmembrane region" description="Helical" evidence="5">
    <location>
        <begin position="344"/>
        <end position="362"/>
    </location>
</feature>
<evidence type="ECO:0000259" key="6">
    <source>
        <dbReference type="Pfam" id="PF00892"/>
    </source>
</evidence>
<feature type="transmembrane region" description="Helical" evidence="5">
    <location>
        <begin position="194"/>
        <end position="212"/>
    </location>
</feature>
<dbReference type="GeneID" id="85367377"/>
<dbReference type="InterPro" id="IPR000620">
    <property type="entry name" value="EamA_dom"/>
</dbReference>
<dbReference type="InterPro" id="IPR037185">
    <property type="entry name" value="EmrE-like"/>
</dbReference>
<reference evidence="7" key="1">
    <citation type="submission" date="2023-06" db="EMBL/GenBank/DDBJ databases">
        <authorList>
            <consortium name="Lawrence Berkeley National Laboratory"/>
            <person name="Ahrendt S."/>
            <person name="Sahu N."/>
            <person name="Indic B."/>
            <person name="Wong-Bajracharya J."/>
            <person name="Merenyi Z."/>
            <person name="Ke H.-M."/>
            <person name="Monk M."/>
            <person name="Kocsube S."/>
            <person name="Drula E."/>
            <person name="Lipzen A."/>
            <person name="Balint B."/>
            <person name="Henrissat B."/>
            <person name="Andreopoulos B."/>
            <person name="Martin F.M."/>
            <person name="Harder C.B."/>
            <person name="Rigling D."/>
            <person name="Ford K.L."/>
            <person name="Foster G.D."/>
            <person name="Pangilinan J."/>
            <person name="Papanicolaou A."/>
            <person name="Barry K."/>
            <person name="LaButti K."/>
            <person name="Viragh M."/>
            <person name="Koriabine M."/>
            <person name="Yan M."/>
            <person name="Riley R."/>
            <person name="Champramary S."/>
            <person name="Plett K.L."/>
            <person name="Tsai I.J."/>
            <person name="Slot J."/>
            <person name="Sipos G."/>
            <person name="Plett J."/>
            <person name="Nagy L.G."/>
            <person name="Grigoriev I.V."/>
        </authorList>
    </citation>
    <scope>NUCLEOTIDE SEQUENCE</scope>
    <source>
        <strain evidence="7">CCBAS 213</strain>
    </source>
</reference>
<proteinExistence type="predicted"/>
<feature type="transmembrane region" description="Helical" evidence="5">
    <location>
        <begin position="105"/>
        <end position="124"/>
    </location>
</feature>
<evidence type="ECO:0000256" key="4">
    <source>
        <dbReference type="ARBA" id="ARBA00023136"/>
    </source>
</evidence>
<feature type="transmembrane region" description="Helical" evidence="5">
    <location>
        <begin position="262"/>
        <end position="283"/>
    </location>
</feature>
<gene>
    <name evidence="7" type="ORF">EV420DRAFT_874494</name>
</gene>
<feature type="transmembrane region" description="Helical" evidence="5">
    <location>
        <begin position="136"/>
        <end position="155"/>
    </location>
</feature>
<dbReference type="RefSeq" id="XP_060326145.1">
    <property type="nucleotide sequence ID" value="XM_060483829.1"/>
</dbReference>
<keyword evidence="4 5" id="KW-0472">Membrane</keyword>
<evidence type="ECO:0000256" key="2">
    <source>
        <dbReference type="ARBA" id="ARBA00022692"/>
    </source>
</evidence>
<feature type="transmembrane region" description="Helical" evidence="5">
    <location>
        <begin position="67"/>
        <end position="85"/>
    </location>
</feature>
<keyword evidence="8" id="KW-1185">Reference proteome</keyword>
<evidence type="ECO:0000256" key="3">
    <source>
        <dbReference type="ARBA" id="ARBA00022989"/>
    </source>
</evidence>
<evidence type="ECO:0000256" key="5">
    <source>
        <dbReference type="SAM" id="Phobius"/>
    </source>
</evidence>
<dbReference type="AlphaFoldDB" id="A0AA39MVD2"/>
<feature type="transmembrane region" description="Helical" evidence="5">
    <location>
        <begin position="224"/>
        <end position="250"/>
    </location>
</feature>
<comment type="subcellular location">
    <subcellularLocation>
        <location evidence="1">Membrane</location>
        <topology evidence="1">Multi-pass membrane protein</topology>
    </subcellularLocation>
</comment>
<feature type="domain" description="EamA" evidence="6">
    <location>
        <begin position="68"/>
        <end position="204"/>
    </location>
</feature>
<dbReference type="EMBL" id="JAUEPS010000044">
    <property type="protein sequence ID" value="KAK0447424.1"/>
    <property type="molecule type" value="Genomic_DNA"/>
</dbReference>
<dbReference type="PANTHER" id="PTHR22911:SF6">
    <property type="entry name" value="SOLUTE CARRIER FAMILY 35 MEMBER G1"/>
    <property type="match status" value="1"/>
</dbReference>
<sequence length="387" mass="41406">MYCRFSISSAFSLPCSSRLCYLAIYQSTTLVPSAMIVGAQDESAPLLSTKKGSDGWRFSLHQTYERNIGLLLITASQLAFSMSNASVKELNRLENPVSTLELVGAHMFATYLGCILVMLWIGVPKPFIGPEGARKLLVLRGLCGFVGVCGVYYALKHLSLSEAIVLSFLAPFATAISGSIFLGETLSVGHILAGLLNIFGVICIAQPVFLFGQSPDEGAEDPEFRLLAVGMSLVGVMGSTGAFTAIRAIGFRAHALHSLASYSLQCVIAASIGMVVTGTPVVIPTLPKWGVLFAILVSTGFAGQVLITMGLQRETAGRGTTAIYTQIVFATIIERIFFDYSPNTWSAIGIAVIMSAAIYVAMSRRQESLKDELIIYNAQRASISGTR</sequence>
<keyword evidence="3 5" id="KW-1133">Transmembrane helix</keyword>
<accession>A0AA39MVD2</accession>
<evidence type="ECO:0000256" key="1">
    <source>
        <dbReference type="ARBA" id="ARBA00004141"/>
    </source>
</evidence>
<dbReference type="GO" id="GO:0016020">
    <property type="term" value="C:membrane"/>
    <property type="evidence" value="ECO:0007669"/>
    <property type="project" value="UniProtKB-SubCell"/>
</dbReference>
<organism evidence="7 8">
    <name type="scientific">Armillaria tabescens</name>
    <name type="common">Ringless honey mushroom</name>
    <name type="synonym">Agaricus tabescens</name>
    <dbReference type="NCBI Taxonomy" id="1929756"/>
    <lineage>
        <taxon>Eukaryota</taxon>
        <taxon>Fungi</taxon>
        <taxon>Dikarya</taxon>
        <taxon>Basidiomycota</taxon>
        <taxon>Agaricomycotina</taxon>
        <taxon>Agaricomycetes</taxon>
        <taxon>Agaricomycetidae</taxon>
        <taxon>Agaricales</taxon>
        <taxon>Marasmiineae</taxon>
        <taxon>Physalacriaceae</taxon>
        <taxon>Desarmillaria</taxon>
    </lineage>
</organism>
<feature type="transmembrane region" description="Helical" evidence="5">
    <location>
        <begin position="289"/>
        <end position="309"/>
    </location>
</feature>